<dbReference type="GO" id="GO:0000978">
    <property type="term" value="F:RNA polymerase II cis-regulatory region sequence-specific DNA binding"/>
    <property type="evidence" value="ECO:0007669"/>
    <property type="project" value="TreeGrafter"/>
</dbReference>
<dbReference type="Proteomes" id="UP001652626">
    <property type="component" value="Chromosome 12"/>
</dbReference>
<evidence type="ECO:0000256" key="2">
    <source>
        <dbReference type="ARBA" id="ARBA00009107"/>
    </source>
</evidence>
<evidence type="ECO:0000256" key="9">
    <source>
        <dbReference type="PROSITE-ProRule" id="PRU00108"/>
    </source>
</evidence>
<dbReference type="PROSITE" id="PS00027">
    <property type="entry name" value="HOMEOBOX_1"/>
    <property type="match status" value="1"/>
</dbReference>
<dbReference type="InterPro" id="IPR001356">
    <property type="entry name" value="HD"/>
</dbReference>
<keyword evidence="5 9" id="KW-0238">DNA-binding</keyword>
<protein>
    <submittedName>
        <fullName evidence="14">Homeobox protein Hox-A5-like</fullName>
    </submittedName>
</protein>
<keyword evidence="13" id="KW-1185">Reference proteome</keyword>
<keyword evidence="8 9" id="KW-0539">Nucleus</keyword>
<evidence type="ECO:0000256" key="7">
    <source>
        <dbReference type="ARBA" id="ARBA00023163"/>
    </source>
</evidence>
<feature type="DNA-binding region" description="Homeobox" evidence="9">
    <location>
        <begin position="315"/>
        <end position="374"/>
    </location>
</feature>
<dbReference type="PANTHER" id="PTHR45659:SF4">
    <property type="entry name" value="HOMEOBOX PROTEIN ABDOMINAL-A"/>
    <property type="match status" value="1"/>
</dbReference>
<dbReference type="SUPFAM" id="SSF46689">
    <property type="entry name" value="Homeodomain-like"/>
    <property type="match status" value="1"/>
</dbReference>
<sequence length="452" mass="51684">MSSAATTNRASDMWNNSAQVNNQNVRQPHYGYQYPVTPNAYDFHNNFSQNSEYSNEHYNRLQGLNNSCNKIVKTEPNWQNYPMNYMNNGDQTNAEMINRWREMNMYSHQQHGHYGYEQGLQSIVNNHALDIKGEDARSINSPSQCSLPDTSYGSPQSSSSAVKSASQEEEDLPNLRAILSNPHVKRASHYNKTYSHEMLQRMSYNASDCDENSRKYVENTEGTETNLPQFHGDYKNNIDGHAKIRIKRTMGGAPVAIKDAKSSEDKSENCHDMTRVEAGGDNEDYAENKMAAIPEVQGFYPWMKSIGGEDKKEGSKRTRQTYTRFQTLELEKEFHFNKYLSRRRRIEVSHALGLTERQIKIWFQNRRMKAKKDGKLSTSPDPYGAEDLNATKLANASEYMDSRQQLNGLTEYSNANYRHPSYEGAIANMTNLSGNMNPNYVMPPYGGLIPKM</sequence>
<dbReference type="GO" id="GO:0005634">
    <property type="term" value="C:nucleus"/>
    <property type="evidence" value="ECO:0007669"/>
    <property type="project" value="UniProtKB-SubCell"/>
</dbReference>
<dbReference type="PRINTS" id="PR00024">
    <property type="entry name" value="HOMEOBOX"/>
</dbReference>
<comment type="similarity">
    <text evidence="2">Belongs to the Antp homeobox family.</text>
</comment>
<keyword evidence="4" id="KW-0805">Transcription regulation</keyword>
<evidence type="ECO:0000256" key="8">
    <source>
        <dbReference type="ARBA" id="ARBA00023242"/>
    </source>
</evidence>
<dbReference type="GO" id="GO:0000981">
    <property type="term" value="F:DNA-binding transcription factor activity, RNA polymerase II-specific"/>
    <property type="evidence" value="ECO:0007669"/>
    <property type="project" value="InterPro"/>
</dbReference>
<evidence type="ECO:0000313" key="13">
    <source>
        <dbReference type="Proteomes" id="UP001652626"/>
    </source>
</evidence>
<dbReference type="CDD" id="cd00086">
    <property type="entry name" value="homeodomain"/>
    <property type="match status" value="1"/>
</dbReference>
<dbReference type="OrthoDB" id="6159439at2759"/>
<dbReference type="RefSeq" id="XP_026485405.1">
    <property type="nucleotide sequence ID" value="XM_026629620.2"/>
</dbReference>
<dbReference type="InterPro" id="IPR020479">
    <property type="entry name" value="HD_metazoa"/>
</dbReference>
<name>A0A8B8HLJ2_VANTA</name>
<dbReference type="PRINTS" id="PR00031">
    <property type="entry name" value="HTHREPRESSR"/>
</dbReference>
<gene>
    <name evidence="14" type="primary">LOC113392969</name>
</gene>
<dbReference type="OMA" id="INRWREM"/>
<dbReference type="GO" id="GO:0048337">
    <property type="term" value="P:positive regulation of mesodermal cell fate specification"/>
    <property type="evidence" value="ECO:0007669"/>
    <property type="project" value="UniProtKB-ARBA"/>
</dbReference>
<evidence type="ECO:0000259" key="12">
    <source>
        <dbReference type="PROSITE" id="PS50071"/>
    </source>
</evidence>
<evidence type="ECO:0000256" key="5">
    <source>
        <dbReference type="ARBA" id="ARBA00023125"/>
    </source>
</evidence>
<proteinExistence type="inferred from homology"/>
<keyword evidence="3" id="KW-0217">Developmental protein</keyword>
<evidence type="ECO:0000256" key="6">
    <source>
        <dbReference type="ARBA" id="ARBA00023155"/>
    </source>
</evidence>
<evidence type="ECO:0000256" key="1">
    <source>
        <dbReference type="ARBA" id="ARBA00004123"/>
    </source>
</evidence>
<evidence type="ECO:0000256" key="10">
    <source>
        <dbReference type="RuleBase" id="RU000682"/>
    </source>
</evidence>
<dbReference type="GO" id="GO:0000122">
    <property type="term" value="P:negative regulation of transcription by RNA polymerase II"/>
    <property type="evidence" value="ECO:0007669"/>
    <property type="project" value="TreeGrafter"/>
</dbReference>
<dbReference type="PANTHER" id="PTHR45659">
    <property type="entry name" value="HOMEOBOX PROTEIN HOX"/>
    <property type="match status" value="1"/>
</dbReference>
<keyword evidence="6 9" id="KW-0371">Homeobox</keyword>
<dbReference type="AlphaFoldDB" id="A0A8B8HLJ2"/>
<dbReference type="InterPro" id="IPR050296">
    <property type="entry name" value="Antp_homeobox"/>
</dbReference>
<dbReference type="InterPro" id="IPR000047">
    <property type="entry name" value="HTH_motif"/>
</dbReference>
<accession>A0A8B8HLJ2</accession>
<dbReference type="InterPro" id="IPR009057">
    <property type="entry name" value="Homeodomain-like_sf"/>
</dbReference>
<feature type="region of interest" description="Disordered" evidence="11">
    <location>
        <begin position="135"/>
        <end position="170"/>
    </location>
</feature>
<feature type="domain" description="Homeobox" evidence="12">
    <location>
        <begin position="313"/>
        <end position="373"/>
    </location>
</feature>
<keyword evidence="7" id="KW-0804">Transcription</keyword>
<dbReference type="Pfam" id="PF00046">
    <property type="entry name" value="Homeodomain"/>
    <property type="match status" value="1"/>
</dbReference>
<dbReference type="InterPro" id="IPR017970">
    <property type="entry name" value="Homeobox_CS"/>
</dbReference>
<evidence type="ECO:0000256" key="4">
    <source>
        <dbReference type="ARBA" id="ARBA00023015"/>
    </source>
</evidence>
<evidence type="ECO:0000256" key="11">
    <source>
        <dbReference type="SAM" id="MobiDB-lite"/>
    </source>
</evidence>
<dbReference type="Gene3D" id="1.10.10.60">
    <property type="entry name" value="Homeodomain-like"/>
    <property type="match status" value="1"/>
</dbReference>
<dbReference type="PROSITE" id="PS50071">
    <property type="entry name" value="HOMEOBOX_2"/>
    <property type="match status" value="1"/>
</dbReference>
<organism evidence="13 14">
    <name type="scientific">Vanessa tameamea</name>
    <name type="common">Kamehameha butterfly</name>
    <dbReference type="NCBI Taxonomy" id="334116"/>
    <lineage>
        <taxon>Eukaryota</taxon>
        <taxon>Metazoa</taxon>
        <taxon>Ecdysozoa</taxon>
        <taxon>Arthropoda</taxon>
        <taxon>Hexapoda</taxon>
        <taxon>Insecta</taxon>
        <taxon>Pterygota</taxon>
        <taxon>Neoptera</taxon>
        <taxon>Endopterygota</taxon>
        <taxon>Lepidoptera</taxon>
        <taxon>Glossata</taxon>
        <taxon>Ditrysia</taxon>
        <taxon>Papilionoidea</taxon>
        <taxon>Nymphalidae</taxon>
        <taxon>Nymphalinae</taxon>
        <taxon>Vanessa</taxon>
    </lineage>
</organism>
<dbReference type="SMART" id="SM00389">
    <property type="entry name" value="HOX"/>
    <property type="match status" value="1"/>
</dbReference>
<dbReference type="FunFam" id="1.10.10.60:FF:000398">
    <property type="entry name" value="Homeobox protein lin-39"/>
    <property type="match status" value="1"/>
</dbReference>
<dbReference type="GO" id="GO:0009952">
    <property type="term" value="P:anterior/posterior pattern specification"/>
    <property type="evidence" value="ECO:0007669"/>
    <property type="project" value="TreeGrafter"/>
</dbReference>
<feature type="compositionally biased region" description="Polar residues" evidence="11">
    <location>
        <begin position="138"/>
        <end position="153"/>
    </location>
</feature>
<evidence type="ECO:0000256" key="3">
    <source>
        <dbReference type="ARBA" id="ARBA00022473"/>
    </source>
</evidence>
<evidence type="ECO:0000313" key="14">
    <source>
        <dbReference type="RefSeq" id="XP_026485405.1"/>
    </source>
</evidence>
<comment type="subcellular location">
    <subcellularLocation>
        <location evidence="1 9 10">Nucleus</location>
    </subcellularLocation>
</comment>
<reference evidence="14" key="1">
    <citation type="submission" date="2025-08" db="UniProtKB">
        <authorList>
            <consortium name="RefSeq"/>
        </authorList>
    </citation>
    <scope>IDENTIFICATION</scope>
    <source>
        <tissue evidence="14">Whole body</tissue>
    </source>
</reference>
<feature type="compositionally biased region" description="Low complexity" evidence="11">
    <location>
        <begin position="154"/>
        <end position="165"/>
    </location>
</feature>
<dbReference type="GeneID" id="113392969"/>